<dbReference type="InterPro" id="IPR013137">
    <property type="entry name" value="Znf_TFIIB"/>
</dbReference>
<dbReference type="AlphaFoldDB" id="A0A6A6ME81"/>
<keyword evidence="9" id="KW-0539">Nucleus</keyword>
<dbReference type="GO" id="GO:0008270">
    <property type="term" value="F:zinc ion binding"/>
    <property type="evidence" value="ECO:0007669"/>
    <property type="project" value="UniProtKB-KW"/>
</dbReference>
<evidence type="ECO:0000256" key="1">
    <source>
        <dbReference type="ARBA" id="ARBA00004123"/>
    </source>
</evidence>
<evidence type="ECO:0000256" key="11">
    <source>
        <dbReference type="SAM" id="MobiDB-lite"/>
    </source>
</evidence>
<comment type="subcellular location">
    <subcellularLocation>
        <location evidence="1">Nucleus</location>
    </subcellularLocation>
</comment>
<proteinExistence type="inferred from homology"/>
<evidence type="ECO:0000256" key="7">
    <source>
        <dbReference type="ARBA" id="ARBA00023015"/>
    </source>
</evidence>
<dbReference type="InterPro" id="IPR036915">
    <property type="entry name" value="Cyclin-like_sf"/>
</dbReference>
<feature type="compositionally biased region" description="Basic and acidic residues" evidence="11">
    <location>
        <begin position="354"/>
        <end position="376"/>
    </location>
</feature>
<dbReference type="GO" id="GO:0005634">
    <property type="term" value="C:nucleus"/>
    <property type="evidence" value="ECO:0007669"/>
    <property type="project" value="UniProtKB-SubCell"/>
</dbReference>
<dbReference type="InterPro" id="IPR013763">
    <property type="entry name" value="Cyclin-like_dom"/>
</dbReference>
<dbReference type="Proteomes" id="UP000467840">
    <property type="component" value="Chromosome 14"/>
</dbReference>
<evidence type="ECO:0000256" key="9">
    <source>
        <dbReference type="ARBA" id="ARBA00023242"/>
    </source>
</evidence>
<evidence type="ECO:0000313" key="14">
    <source>
        <dbReference type="Proteomes" id="UP000467840"/>
    </source>
</evidence>
<reference evidence="13 14" key="1">
    <citation type="journal article" date="2020" name="Mol. Plant">
        <title>The Chromosome-Based Rubber Tree Genome Provides New Insights into Spurge Genome Evolution and Rubber Biosynthesis.</title>
        <authorList>
            <person name="Liu J."/>
            <person name="Shi C."/>
            <person name="Shi C.C."/>
            <person name="Li W."/>
            <person name="Zhang Q.J."/>
            <person name="Zhang Y."/>
            <person name="Li K."/>
            <person name="Lu H.F."/>
            <person name="Shi C."/>
            <person name="Zhu S.T."/>
            <person name="Xiao Z.Y."/>
            <person name="Nan H."/>
            <person name="Yue Y."/>
            <person name="Zhu X.G."/>
            <person name="Wu Y."/>
            <person name="Hong X.N."/>
            <person name="Fan G.Y."/>
            <person name="Tong Y."/>
            <person name="Zhang D."/>
            <person name="Mao C.L."/>
            <person name="Liu Y.L."/>
            <person name="Hao S.J."/>
            <person name="Liu W.Q."/>
            <person name="Lv M.Q."/>
            <person name="Zhang H.B."/>
            <person name="Liu Y."/>
            <person name="Hu-Tang G.R."/>
            <person name="Wang J.P."/>
            <person name="Wang J.H."/>
            <person name="Sun Y.H."/>
            <person name="Ni S.B."/>
            <person name="Chen W.B."/>
            <person name="Zhang X.C."/>
            <person name="Jiao Y.N."/>
            <person name="Eichler E.E."/>
            <person name="Li G.H."/>
            <person name="Liu X."/>
            <person name="Gao L.Z."/>
        </authorList>
    </citation>
    <scope>NUCLEOTIDE SEQUENCE [LARGE SCALE GENOMIC DNA]</scope>
    <source>
        <strain evidence="14">cv. GT1</strain>
        <tissue evidence="13">Leaf</tissue>
    </source>
</reference>
<name>A0A6A6ME81_HEVBR</name>
<evidence type="ECO:0000256" key="2">
    <source>
        <dbReference type="ARBA" id="ARBA00010857"/>
    </source>
</evidence>
<keyword evidence="7" id="KW-0805">Transcription regulation</keyword>
<evidence type="ECO:0000256" key="6">
    <source>
        <dbReference type="ARBA" id="ARBA00022833"/>
    </source>
</evidence>
<dbReference type="GO" id="GO:0070897">
    <property type="term" value="P:transcription preinitiation complex assembly"/>
    <property type="evidence" value="ECO:0007669"/>
    <property type="project" value="InterPro"/>
</dbReference>
<feature type="domain" description="TFIIB-type" evidence="12">
    <location>
        <begin position="2"/>
        <end position="34"/>
    </location>
</feature>
<accession>A0A6A6ME81</accession>
<dbReference type="CDD" id="cd20551">
    <property type="entry name" value="CYCLIN_TFIIB_rpt1"/>
    <property type="match status" value="1"/>
</dbReference>
<dbReference type="SMART" id="SM00385">
    <property type="entry name" value="CYCLIN"/>
    <property type="match status" value="2"/>
</dbReference>
<evidence type="ECO:0000256" key="8">
    <source>
        <dbReference type="ARBA" id="ARBA00023163"/>
    </source>
</evidence>
<evidence type="ECO:0000259" key="12">
    <source>
        <dbReference type="PROSITE" id="PS51134"/>
    </source>
</evidence>
<dbReference type="PROSITE" id="PS00782">
    <property type="entry name" value="TFIIB"/>
    <property type="match status" value="1"/>
</dbReference>
<dbReference type="PANTHER" id="PTHR36893">
    <property type="entry name" value="OS01G0275950 PROTEIN"/>
    <property type="match status" value="1"/>
</dbReference>
<organism evidence="13 14">
    <name type="scientific">Hevea brasiliensis</name>
    <name type="common">Para rubber tree</name>
    <name type="synonym">Siphonia brasiliensis</name>
    <dbReference type="NCBI Taxonomy" id="3981"/>
    <lineage>
        <taxon>Eukaryota</taxon>
        <taxon>Viridiplantae</taxon>
        <taxon>Streptophyta</taxon>
        <taxon>Embryophyta</taxon>
        <taxon>Tracheophyta</taxon>
        <taxon>Spermatophyta</taxon>
        <taxon>Magnoliopsida</taxon>
        <taxon>eudicotyledons</taxon>
        <taxon>Gunneridae</taxon>
        <taxon>Pentapetalae</taxon>
        <taxon>rosids</taxon>
        <taxon>fabids</taxon>
        <taxon>Malpighiales</taxon>
        <taxon>Euphorbiaceae</taxon>
        <taxon>Crotonoideae</taxon>
        <taxon>Micrandreae</taxon>
        <taxon>Hevea</taxon>
    </lineage>
</organism>
<sequence length="1018" mass="113980">MADTYCPDCKRPTEVVFDHSAGDTVCSECGLVLEAHSIDETSEWRTFANESTDNDPVRVGGPSNPLLADGGLSTVISKPTGASGDFLTTSLGRWQNRGSNPDRSLIQAFKTIATMSDRLGLVATIKDRANEIYKKVEDQKPLRGRNQDAILAACLYIACRQEDKPRTVKEICSVANGATKKEIGRAKEYIVKQLEVELGQSMEMGTIHAGDFLRRFCSHLGMNNQAVKAAQEAVQKSEELDIRRSPISIAAAIIYIITQLSEDKKLLKDISLSTGVAEGTIRNSYKDLYPYAARIIPSCNLQFEQKTDRFWEFQEQSNTWVEVELPYDLVSCVNDNCTKVGSIDQITENKEDHFERDNDVSRHTGSFKHKDSDRGGAEQNSEIVLPQRKRISLTRMSDTSIWITGESGSIYERFWNGVQWVIAPHDLPVSAGYAICVFIVNQTILALSEAGILYQNRWLDHGRPPGGNVAAIADAGTIRPEVAYTISSTGDLYEYDKSSKPSWKKHIWTAGMAEDVLRIPSTGYTINGLSGDYSSSLFLLTRTGTALENQIPEAWLSHMHPPHAKAAKGITGLQLQIGRIIFTLDDGRLAELHLPGLDAPETEGWNAEYCKQERGPTNCITGIKDEPNDSGITRAATRRRKGSQAQQDYLLAGASELINSSEGYNFPDNWINTNFRLRVMHGSRSFFLITDGGLTFEYLNTENIWLWLRHDHSTPMKGALGNYNGSLFFVDIYGSLLIRERSGNDLGWLNCTAMRKGKQVTGGPPWDGIPGKAMKVTAEDALFFVSKNGRLLQFTVALRKFIWKDCRNPPNTKVASIVDQELFRGNIVFVVGRNGRLYQYNKVTELWHKHYQSPHLILSRFPGTAMRSSSLSLTGSLFMLSEDGGLVEYHWNTGEGWKWVEHGTPNKDGKVYMRYMDQMTWSWKNCGFPCIRQIKNEDRTQVGAEDKNEEFCIDKDISASLEKDAENFSDLNGNCDLKVASTRPIPFSEDSVIFELRGQSKQQFLLLVDSFPNNKLIK</sequence>
<gene>
    <name evidence="13" type="ORF">GH714_027995</name>
</gene>
<dbReference type="SUPFAM" id="SSF89372">
    <property type="entry name" value="Fucose-specific lectin"/>
    <property type="match status" value="1"/>
</dbReference>
<dbReference type="SUPFAM" id="SSF57783">
    <property type="entry name" value="Zinc beta-ribbon"/>
    <property type="match status" value="1"/>
</dbReference>
<evidence type="ECO:0000256" key="3">
    <source>
        <dbReference type="ARBA" id="ARBA00022723"/>
    </source>
</evidence>
<keyword evidence="6" id="KW-0862">Zinc</keyword>
<dbReference type="SUPFAM" id="SSF47954">
    <property type="entry name" value="Cyclin-like"/>
    <property type="match status" value="2"/>
</dbReference>
<comment type="similarity">
    <text evidence="2">Belongs to the TFIIB family.</text>
</comment>
<evidence type="ECO:0000313" key="13">
    <source>
        <dbReference type="EMBL" id="KAF2312081.1"/>
    </source>
</evidence>
<dbReference type="EMBL" id="JAAGAX010000006">
    <property type="protein sequence ID" value="KAF2312081.1"/>
    <property type="molecule type" value="Genomic_DNA"/>
</dbReference>
<keyword evidence="14" id="KW-1185">Reference proteome</keyword>
<dbReference type="FunFam" id="1.10.472.10:FF:000019">
    <property type="entry name" value="transcription initiation factor IIB"/>
    <property type="match status" value="1"/>
</dbReference>
<dbReference type="FunFam" id="1.10.472.170:FF:000002">
    <property type="entry name" value="Transcription initiation factor IIB"/>
    <property type="match status" value="1"/>
</dbReference>
<dbReference type="Pfam" id="PF08271">
    <property type="entry name" value="Zn_Ribbon_TF"/>
    <property type="match status" value="1"/>
</dbReference>
<dbReference type="FunFam" id="1.10.472.10:FF:000043">
    <property type="entry name" value="Transcription initiation factor IIB"/>
    <property type="match status" value="1"/>
</dbReference>
<keyword evidence="3" id="KW-0479">Metal-binding</keyword>
<dbReference type="Gene3D" id="2.120.10.70">
    <property type="entry name" value="Fucose-specific lectin"/>
    <property type="match status" value="1"/>
</dbReference>
<keyword evidence="8" id="KW-0804">Transcription</keyword>
<evidence type="ECO:0000256" key="5">
    <source>
        <dbReference type="ARBA" id="ARBA00022771"/>
    </source>
</evidence>
<dbReference type="PANTHER" id="PTHR36893:SF1">
    <property type="entry name" value="BULB-TYPE LECTIN DOMAIN-CONTAINING PROTEIN"/>
    <property type="match status" value="1"/>
</dbReference>
<keyword evidence="4" id="KW-0677">Repeat</keyword>
<dbReference type="Gene3D" id="1.10.472.170">
    <property type="match status" value="1"/>
</dbReference>
<evidence type="ECO:0000256" key="4">
    <source>
        <dbReference type="ARBA" id="ARBA00022737"/>
    </source>
</evidence>
<dbReference type="GO" id="GO:0017025">
    <property type="term" value="F:TBP-class protein binding"/>
    <property type="evidence" value="ECO:0007669"/>
    <property type="project" value="InterPro"/>
</dbReference>
<keyword evidence="5 10" id="KW-0863">Zinc-finger</keyword>
<dbReference type="PRINTS" id="PR00685">
    <property type="entry name" value="TIFACTORIIB"/>
</dbReference>
<dbReference type="InterPro" id="IPR000812">
    <property type="entry name" value="TFIIB"/>
</dbReference>
<dbReference type="Gene3D" id="1.10.472.10">
    <property type="entry name" value="Cyclin-like"/>
    <property type="match status" value="1"/>
</dbReference>
<dbReference type="PROSITE" id="PS51134">
    <property type="entry name" value="ZF_TFIIB"/>
    <property type="match status" value="1"/>
</dbReference>
<dbReference type="InterPro" id="IPR023486">
    <property type="entry name" value="TFIIB_CS"/>
</dbReference>
<protein>
    <recommendedName>
        <fullName evidence="12">TFIIB-type domain-containing protein</fullName>
    </recommendedName>
</protein>
<evidence type="ECO:0000256" key="10">
    <source>
        <dbReference type="PROSITE-ProRule" id="PRU00469"/>
    </source>
</evidence>
<dbReference type="Pfam" id="PF00382">
    <property type="entry name" value="TFIIB"/>
    <property type="match status" value="2"/>
</dbReference>
<comment type="caution">
    <text evidence="13">The sequence shown here is derived from an EMBL/GenBank/DDBJ whole genome shotgun (WGS) entry which is preliminary data.</text>
</comment>
<dbReference type="InterPro" id="IPR013150">
    <property type="entry name" value="TFIIB_cyclin"/>
</dbReference>
<feature type="region of interest" description="Disordered" evidence="11">
    <location>
        <begin position="354"/>
        <end position="381"/>
    </location>
</feature>